<name>A0A7Y6JZC5_9BURK</name>
<gene>
    <name evidence="2" type="ORF">G5S42_18040</name>
</gene>
<protein>
    <submittedName>
        <fullName evidence="2">Uncharacterized protein</fullName>
    </submittedName>
</protein>
<dbReference type="AlphaFoldDB" id="A0A7Y6JZC5"/>
<dbReference type="Proteomes" id="UP000594380">
    <property type="component" value="Unassembled WGS sequence"/>
</dbReference>
<sequence>MARPGIRQRPGLPQTGHDSSNSRLSGMARRAAEMQRWRRDMATAMAALARSVAELDRVAAPSLDMAATLDRLTRNMARAMPVVCAAAVLAREVPGAGELPTSQLMSVTRRMLQAFSQAQGRHGGSRLAQTRKAVRQEQQSFWEAQRVHVPQERADFHTASRFGLKKATVRNMRSAAKRRGTPWRGDEK</sequence>
<dbReference type="GeneID" id="301102237"/>
<accession>A0A7Y6JZC5</accession>
<organism evidence="2 3">
    <name type="scientific">Paraburkholderia youngii</name>
    <dbReference type="NCBI Taxonomy" id="2782701"/>
    <lineage>
        <taxon>Bacteria</taxon>
        <taxon>Pseudomonadati</taxon>
        <taxon>Pseudomonadota</taxon>
        <taxon>Betaproteobacteria</taxon>
        <taxon>Burkholderiales</taxon>
        <taxon>Burkholderiaceae</taxon>
        <taxon>Paraburkholderia</taxon>
    </lineage>
</organism>
<dbReference type="RefSeq" id="WP_176108024.1">
    <property type="nucleotide sequence ID" value="NZ_JAALDK010000001.1"/>
</dbReference>
<dbReference type="EMBL" id="JAALDK010000001">
    <property type="protein sequence ID" value="NUY01552.1"/>
    <property type="molecule type" value="Genomic_DNA"/>
</dbReference>
<evidence type="ECO:0000313" key="2">
    <source>
        <dbReference type="EMBL" id="NUY01552.1"/>
    </source>
</evidence>
<evidence type="ECO:0000313" key="3">
    <source>
        <dbReference type="Proteomes" id="UP000594380"/>
    </source>
</evidence>
<reference evidence="2 3" key="1">
    <citation type="submission" date="2020-02" db="EMBL/GenBank/DDBJ databases">
        <title>Paraburkholderia simonii sp. nov. and Paraburkholderia youngii sp. nov. Brazilian and Mexican Mimosa-associated rhizobia.</title>
        <authorList>
            <person name="Mavima L."/>
            <person name="Beukes C.W."/>
            <person name="Chan W.Y."/>
            <person name="Palmer M."/>
            <person name="De Meyer S.E."/>
            <person name="James E.K."/>
            <person name="Venter S.N."/>
            <person name="Steenkamp E.T."/>
        </authorList>
    </citation>
    <scope>NUCLEOTIDE SEQUENCE [LARGE SCALE GENOMIC DNA]</scope>
    <source>
        <strain evidence="2 3">JPY169</strain>
    </source>
</reference>
<proteinExistence type="predicted"/>
<feature type="region of interest" description="Disordered" evidence="1">
    <location>
        <begin position="1"/>
        <end position="33"/>
    </location>
</feature>
<comment type="caution">
    <text evidence="2">The sequence shown here is derived from an EMBL/GenBank/DDBJ whole genome shotgun (WGS) entry which is preliminary data.</text>
</comment>
<evidence type="ECO:0000256" key="1">
    <source>
        <dbReference type="SAM" id="MobiDB-lite"/>
    </source>
</evidence>